<evidence type="ECO:0000256" key="1">
    <source>
        <dbReference type="SAM" id="MobiDB-lite"/>
    </source>
</evidence>
<organism evidence="2 3">
    <name type="scientific">Vitis vinifera</name>
    <name type="common">Grape</name>
    <dbReference type="NCBI Taxonomy" id="29760"/>
    <lineage>
        <taxon>Eukaryota</taxon>
        <taxon>Viridiplantae</taxon>
        <taxon>Streptophyta</taxon>
        <taxon>Embryophyta</taxon>
        <taxon>Tracheophyta</taxon>
        <taxon>Spermatophyta</taxon>
        <taxon>Magnoliopsida</taxon>
        <taxon>eudicotyledons</taxon>
        <taxon>Gunneridae</taxon>
        <taxon>Pentapetalae</taxon>
        <taxon>rosids</taxon>
        <taxon>Vitales</taxon>
        <taxon>Vitaceae</taxon>
        <taxon>Viteae</taxon>
        <taxon>Vitis</taxon>
    </lineage>
</organism>
<name>A0A438DU87_VITVI</name>
<dbReference type="InterPro" id="IPR011989">
    <property type="entry name" value="ARM-like"/>
</dbReference>
<protein>
    <submittedName>
        <fullName evidence="2">Uncharacterized protein</fullName>
    </submittedName>
</protein>
<evidence type="ECO:0000313" key="3">
    <source>
        <dbReference type="Proteomes" id="UP000288805"/>
    </source>
</evidence>
<comment type="caution">
    <text evidence="2">The sequence shown here is derived from an EMBL/GenBank/DDBJ whole genome shotgun (WGS) entry which is preliminary data.</text>
</comment>
<dbReference type="EMBL" id="QGNW01001499">
    <property type="protein sequence ID" value="RVW38960.1"/>
    <property type="molecule type" value="Genomic_DNA"/>
</dbReference>
<dbReference type="AlphaFoldDB" id="A0A438DU87"/>
<dbReference type="Proteomes" id="UP000288805">
    <property type="component" value="Unassembled WGS sequence"/>
</dbReference>
<dbReference type="Gene3D" id="1.25.10.10">
    <property type="entry name" value="Leucine-rich Repeat Variant"/>
    <property type="match status" value="1"/>
</dbReference>
<sequence length="88" mass="9859">MSNFSFSDWSQFLDQWGASSSSSSSNANRMPEKITPTATSVEKLIKDIENPLTREHALFLLSRNRGIRADLAPLLWNSSGTIYLLLQV</sequence>
<feature type="region of interest" description="Disordered" evidence="1">
    <location>
        <begin position="16"/>
        <end position="35"/>
    </location>
</feature>
<accession>A0A438DU87</accession>
<proteinExistence type="predicted"/>
<reference evidence="2 3" key="1">
    <citation type="journal article" date="2018" name="PLoS Genet.">
        <title>Population sequencing reveals clonal diversity and ancestral inbreeding in the grapevine cultivar Chardonnay.</title>
        <authorList>
            <person name="Roach M.J."/>
            <person name="Johnson D.L."/>
            <person name="Bohlmann J."/>
            <person name="van Vuuren H.J."/>
            <person name="Jones S.J."/>
            <person name="Pretorius I.S."/>
            <person name="Schmidt S.A."/>
            <person name="Borneman A.R."/>
        </authorList>
    </citation>
    <scope>NUCLEOTIDE SEQUENCE [LARGE SCALE GENOMIC DNA]</scope>
    <source>
        <strain evidence="3">cv. Chardonnay</strain>
        <tissue evidence="2">Leaf</tissue>
    </source>
</reference>
<gene>
    <name evidence="2" type="ORF">CK203_073633</name>
</gene>
<evidence type="ECO:0000313" key="2">
    <source>
        <dbReference type="EMBL" id="RVW38960.1"/>
    </source>
</evidence>
<dbReference type="OrthoDB" id="1183224at2759"/>